<reference evidence="10" key="1">
    <citation type="submission" date="2018-06" db="EMBL/GenBank/DDBJ databases">
        <authorList>
            <person name="Zhirakovskaya E."/>
        </authorList>
    </citation>
    <scope>NUCLEOTIDE SEQUENCE</scope>
</reference>
<dbReference type="EMBL" id="UOFT01000033">
    <property type="protein sequence ID" value="VAW93306.1"/>
    <property type="molecule type" value="Genomic_DNA"/>
</dbReference>
<evidence type="ECO:0000256" key="4">
    <source>
        <dbReference type="ARBA" id="ARBA00022692"/>
    </source>
</evidence>
<accession>A0A3B1AKW2</accession>
<dbReference type="NCBIfam" id="TIGR00739">
    <property type="entry name" value="yajC"/>
    <property type="match status" value="1"/>
</dbReference>
<dbReference type="GO" id="GO:0005886">
    <property type="term" value="C:plasma membrane"/>
    <property type="evidence" value="ECO:0007669"/>
    <property type="project" value="UniProtKB-SubCell"/>
</dbReference>
<evidence type="ECO:0000256" key="5">
    <source>
        <dbReference type="ARBA" id="ARBA00022927"/>
    </source>
</evidence>
<dbReference type="GO" id="GO:0015031">
    <property type="term" value="P:protein transport"/>
    <property type="evidence" value="ECO:0007669"/>
    <property type="project" value="UniProtKB-KW"/>
</dbReference>
<feature type="transmembrane region" description="Helical" evidence="9">
    <location>
        <begin position="25"/>
        <end position="42"/>
    </location>
</feature>
<dbReference type="AlphaFoldDB" id="A0A3B1AKW2"/>
<evidence type="ECO:0000256" key="7">
    <source>
        <dbReference type="ARBA" id="ARBA00023010"/>
    </source>
</evidence>
<keyword evidence="8 9" id="KW-0472">Membrane</keyword>
<comment type="subcellular location">
    <subcellularLocation>
        <location evidence="1">Cell membrane</location>
        <topology evidence="1">Single-pass membrane protein</topology>
    </subcellularLocation>
</comment>
<protein>
    <submittedName>
        <fullName evidence="10">Protein translocase subunit YajC</fullName>
    </submittedName>
</protein>
<dbReference type="InterPro" id="IPR003849">
    <property type="entry name" value="Preprotein_translocase_YajC"/>
</dbReference>
<name>A0A3B1AKW2_9ZZZZ</name>
<dbReference type="PANTHER" id="PTHR33909:SF1">
    <property type="entry name" value="SEC TRANSLOCON ACCESSORY COMPLEX SUBUNIT YAJC"/>
    <property type="match status" value="1"/>
</dbReference>
<gene>
    <name evidence="10" type="ORF">MNBD_GAMMA23-2012</name>
</gene>
<keyword evidence="7" id="KW-0811">Translocation</keyword>
<keyword evidence="3" id="KW-1003">Cell membrane</keyword>
<organism evidence="10">
    <name type="scientific">hydrothermal vent metagenome</name>
    <dbReference type="NCBI Taxonomy" id="652676"/>
    <lineage>
        <taxon>unclassified sequences</taxon>
        <taxon>metagenomes</taxon>
        <taxon>ecological metagenomes</taxon>
    </lineage>
</organism>
<evidence type="ECO:0000256" key="6">
    <source>
        <dbReference type="ARBA" id="ARBA00022989"/>
    </source>
</evidence>
<evidence type="ECO:0000256" key="3">
    <source>
        <dbReference type="ARBA" id="ARBA00022475"/>
    </source>
</evidence>
<dbReference type="SMART" id="SM01323">
    <property type="entry name" value="YajC"/>
    <property type="match status" value="1"/>
</dbReference>
<evidence type="ECO:0000256" key="2">
    <source>
        <dbReference type="ARBA" id="ARBA00022448"/>
    </source>
</evidence>
<evidence type="ECO:0000256" key="1">
    <source>
        <dbReference type="ARBA" id="ARBA00004162"/>
    </source>
</evidence>
<keyword evidence="2" id="KW-0813">Transport</keyword>
<evidence type="ECO:0000256" key="9">
    <source>
        <dbReference type="SAM" id="Phobius"/>
    </source>
</evidence>
<dbReference type="PRINTS" id="PR01853">
    <property type="entry name" value="YAJCTRNLCASE"/>
</dbReference>
<dbReference type="Pfam" id="PF02699">
    <property type="entry name" value="YajC"/>
    <property type="match status" value="1"/>
</dbReference>
<keyword evidence="6 9" id="KW-1133">Transmembrane helix</keyword>
<keyword evidence="4 9" id="KW-0812">Transmembrane</keyword>
<dbReference type="PANTHER" id="PTHR33909">
    <property type="entry name" value="SEC TRANSLOCON ACCESSORY COMPLEX SUBUNIT YAJC"/>
    <property type="match status" value="1"/>
</dbReference>
<proteinExistence type="predicted"/>
<sequence>MSFFISDAMAEGTQAAAAGPGGEQFILLIGMVVLFYFILIRPQQKRAKEHKKMVAAIGKGDEVVTNGGVLGKVTQVGEQYLSLEIADNVEIKMQIQAIGTVLPKGSIKAAKKD</sequence>
<keyword evidence="5" id="KW-0653">Protein transport</keyword>
<evidence type="ECO:0000256" key="8">
    <source>
        <dbReference type="ARBA" id="ARBA00023136"/>
    </source>
</evidence>
<evidence type="ECO:0000313" key="10">
    <source>
        <dbReference type="EMBL" id="VAW93306.1"/>
    </source>
</evidence>